<dbReference type="RefSeq" id="WP_127833100.1">
    <property type="nucleotide sequence ID" value="NZ_RZYA01000032.1"/>
</dbReference>
<dbReference type="OrthoDB" id="4216958at2"/>
<organism evidence="1 2">
    <name type="scientific">Streptomyces antnestii</name>
    <dbReference type="NCBI Taxonomy" id="2494256"/>
    <lineage>
        <taxon>Bacteria</taxon>
        <taxon>Bacillati</taxon>
        <taxon>Actinomycetota</taxon>
        <taxon>Actinomycetes</taxon>
        <taxon>Kitasatosporales</taxon>
        <taxon>Streptomycetaceae</taxon>
        <taxon>Streptomyces</taxon>
    </lineage>
</organism>
<proteinExistence type="predicted"/>
<dbReference type="EMBL" id="RZYA01000032">
    <property type="protein sequence ID" value="RVU15546.1"/>
    <property type="molecule type" value="Genomic_DNA"/>
</dbReference>
<evidence type="ECO:0000313" key="2">
    <source>
        <dbReference type="Proteomes" id="UP000283128"/>
    </source>
</evidence>
<dbReference type="Proteomes" id="UP000283128">
    <property type="component" value="Unassembled WGS sequence"/>
</dbReference>
<reference evidence="1 2" key="1">
    <citation type="submission" date="2019-01" db="EMBL/GenBank/DDBJ databases">
        <title>Genome sequences of Streptomyces and Rhizobium isolates collected from root and soil.</title>
        <authorList>
            <person name="Chhettri S."/>
            <person name="Sevigny J.L."/>
            <person name="Sen A."/>
            <person name="Ennis N."/>
            <person name="Tisa L."/>
        </authorList>
    </citation>
    <scope>NUCLEOTIDE SEQUENCE [LARGE SCALE GENOMIC DNA]</scope>
    <source>
        <strain evidence="1 2">San01</strain>
    </source>
</reference>
<sequence length="146" mass="16153">MSRHLDLQAEFRTEVTVAFSFLFEEAGFTHPVTTESQLFSGTGLLFRGAGLDVEVQLYDGREPEVVTRLEVVGPDGARVRRAALDELYVAAGCGPPQDVPGQAPNRRSTLKRVGQHATALRRLMSRLPGSELSQLIIRHTALRREQ</sequence>
<accession>A0A3S2XIB6</accession>
<keyword evidence="2" id="KW-1185">Reference proteome</keyword>
<comment type="caution">
    <text evidence="1">The sequence shown here is derived from an EMBL/GenBank/DDBJ whole genome shotgun (WGS) entry which is preliminary data.</text>
</comment>
<evidence type="ECO:0000313" key="1">
    <source>
        <dbReference type="EMBL" id="RVU15546.1"/>
    </source>
</evidence>
<dbReference type="AlphaFoldDB" id="A0A3S2XIB6"/>
<name>A0A3S2XIB6_9ACTN</name>
<protein>
    <submittedName>
        <fullName evidence="1">Uncharacterized protein</fullName>
    </submittedName>
</protein>
<gene>
    <name evidence="1" type="ORF">EOT10_38850</name>
</gene>